<sequence>MEAVVCISVGEAVDRVRDWVEPQFSNNLDFYLGDLRNKEGLQKLFSQTKFDGVIHFAGLKAVGESVIYPLRYFDNNLIGSINLYQTMAKYNCKKLVFSSSSTVYGQPEKFHVLRILS</sequence>
<name>A0ACC0F8N1_9ERIC</name>
<organism evidence="1 2">
    <name type="scientific">Camellia lanceoleosa</name>
    <dbReference type="NCBI Taxonomy" id="1840588"/>
    <lineage>
        <taxon>Eukaryota</taxon>
        <taxon>Viridiplantae</taxon>
        <taxon>Streptophyta</taxon>
        <taxon>Embryophyta</taxon>
        <taxon>Tracheophyta</taxon>
        <taxon>Spermatophyta</taxon>
        <taxon>Magnoliopsida</taxon>
        <taxon>eudicotyledons</taxon>
        <taxon>Gunneridae</taxon>
        <taxon>Pentapetalae</taxon>
        <taxon>asterids</taxon>
        <taxon>Ericales</taxon>
        <taxon>Theaceae</taxon>
        <taxon>Camellia</taxon>
    </lineage>
</organism>
<gene>
    <name evidence="1" type="ORF">LOK49_LG14G00627</name>
</gene>
<dbReference type="EMBL" id="CM045772">
    <property type="protein sequence ID" value="KAI7984903.1"/>
    <property type="molecule type" value="Genomic_DNA"/>
</dbReference>
<keyword evidence="2" id="KW-1185">Reference proteome</keyword>
<protein>
    <submittedName>
        <fullName evidence="1">Bifunctional UDP-glucose 4-epimerase and UDP-xylose 4-epimerase 1</fullName>
    </submittedName>
</protein>
<evidence type="ECO:0000313" key="2">
    <source>
        <dbReference type="Proteomes" id="UP001060215"/>
    </source>
</evidence>
<proteinExistence type="predicted"/>
<accession>A0ACC0F8N1</accession>
<comment type="caution">
    <text evidence="1">The sequence shown here is derived from an EMBL/GenBank/DDBJ whole genome shotgun (WGS) entry which is preliminary data.</text>
</comment>
<dbReference type="Proteomes" id="UP001060215">
    <property type="component" value="Chromosome 15"/>
</dbReference>
<reference evidence="1 2" key="1">
    <citation type="journal article" date="2022" name="Plant J.">
        <title>Chromosome-level genome of Camellia lanceoleosa provides a valuable resource for understanding genome evolution and self-incompatibility.</title>
        <authorList>
            <person name="Gong W."/>
            <person name="Xiao S."/>
            <person name="Wang L."/>
            <person name="Liao Z."/>
            <person name="Chang Y."/>
            <person name="Mo W."/>
            <person name="Hu G."/>
            <person name="Li W."/>
            <person name="Zhao G."/>
            <person name="Zhu H."/>
            <person name="Hu X."/>
            <person name="Ji K."/>
            <person name="Xiang X."/>
            <person name="Song Q."/>
            <person name="Yuan D."/>
            <person name="Jin S."/>
            <person name="Zhang L."/>
        </authorList>
    </citation>
    <scope>NUCLEOTIDE SEQUENCE [LARGE SCALE GENOMIC DNA]</scope>
    <source>
        <strain evidence="1">SQ_2022a</strain>
    </source>
</reference>
<evidence type="ECO:0000313" key="1">
    <source>
        <dbReference type="EMBL" id="KAI7984903.1"/>
    </source>
</evidence>